<gene>
    <name evidence="2" type="ORF">FSB_LOCUS18847</name>
</gene>
<feature type="compositionally biased region" description="Basic and acidic residues" evidence="1">
    <location>
        <begin position="1"/>
        <end position="30"/>
    </location>
</feature>
<name>A0A2N9FUV2_FAGSY</name>
<evidence type="ECO:0000313" key="2">
    <source>
        <dbReference type="EMBL" id="SPC90965.1"/>
    </source>
</evidence>
<proteinExistence type="predicted"/>
<dbReference type="AlphaFoldDB" id="A0A2N9FUV2"/>
<evidence type="ECO:0000256" key="1">
    <source>
        <dbReference type="SAM" id="MobiDB-lite"/>
    </source>
</evidence>
<reference evidence="2" key="1">
    <citation type="submission" date="2018-02" db="EMBL/GenBank/DDBJ databases">
        <authorList>
            <person name="Cohen D.B."/>
            <person name="Kent A.D."/>
        </authorList>
    </citation>
    <scope>NUCLEOTIDE SEQUENCE</scope>
</reference>
<dbReference type="EMBL" id="OIVN01001191">
    <property type="protein sequence ID" value="SPC90965.1"/>
    <property type="molecule type" value="Genomic_DNA"/>
</dbReference>
<sequence>MGSGRFTKEERSQPKVERKPGGNARKESRQEMSSGRFTNKEGSQPKVKRQPEGNLNRGSCHSFHTADTWEQEPKHVFDLLKEQDQIGFHANERQQPPWPRSMVVTIHLH</sequence>
<accession>A0A2N9FUV2</accession>
<protein>
    <submittedName>
        <fullName evidence="2">Uncharacterized protein</fullName>
    </submittedName>
</protein>
<feature type="region of interest" description="Disordered" evidence="1">
    <location>
        <begin position="1"/>
        <end position="67"/>
    </location>
</feature>
<feature type="compositionally biased region" description="Polar residues" evidence="1">
    <location>
        <begin position="31"/>
        <end position="42"/>
    </location>
</feature>
<organism evidence="2">
    <name type="scientific">Fagus sylvatica</name>
    <name type="common">Beechnut</name>
    <dbReference type="NCBI Taxonomy" id="28930"/>
    <lineage>
        <taxon>Eukaryota</taxon>
        <taxon>Viridiplantae</taxon>
        <taxon>Streptophyta</taxon>
        <taxon>Embryophyta</taxon>
        <taxon>Tracheophyta</taxon>
        <taxon>Spermatophyta</taxon>
        <taxon>Magnoliopsida</taxon>
        <taxon>eudicotyledons</taxon>
        <taxon>Gunneridae</taxon>
        <taxon>Pentapetalae</taxon>
        <taxon>rosids</taxon>
        <taxon>fabids</taxon>
        <taxon>Fagales</taxon>
        <taxon>Fagaceae</taxon>
        <taxon>Fagus</taxon>
    </lineage>
</organism>